<keyword evidence="2" id="KW-0963">Cytoplasm</keyword>
<dbReference type="PATRIC" id="fig|1006576.9.peg.1278"/>
<dbReference type="KEGG" id="dtn:DTL3_1278"/>
<dbReference type="GO" id="GO:0005829">
    <property type="term" value="C:cytosol"/>
    <property type="evidence" value="ECO:0007669"/>
    <property type="project" value="TreeGrafter"/>
</dbReference>
<dbReference type="HAMAP" id="MF_00274">
    <property type="entry name" value="DNA_YbaB_EbfC"/>
    <property type="match status" value="1"/>
</dbReference>
<comment type="similarity">
    <text evidence="2">Belongs to the YbaB/EbfC family.</text>
</comment>
<keyword evidence="5" id="KW-1185">Reference proteome</keyword>
<evidence type="ECO:0000256" key="1">
    <source>
        <dbReference type="ARBA" id="ARBA00023125"/>
    </source>
</evidence>
<reference evidence="5" key="1">
    <citation type="submission" date="2014-11" db="EMBL/GenBank/DDBJ databases">
        <authorList>
            <person name="Wibberg D."/>
        </authorList>
    </citation>
    <scope>NUCLEOTIDE SEQUENCE [LARGE SCALE GENOMIC DNA]</scope>
    <source>
        <strain evidence="5">L3</strain>
    </source>
</reference>
<dbReference type="SUPFAM" id="SSF82607">
    <property type="entry name" value="YbaB-like"/>
    <property type="match status" value="1"/>
</dbReference>
<sequence>MAKKMKSLGGRSLSKKTSNANNMNALLQEAQKAQLQMQKEIEEMENSLKDLEVEATAGGGVVKIIATCDLRIKDIIISEELEEEDFDTIKDLIIAATNEVVQKAIQLKEEKTNEISEKYLGQLPDLGF</sequence>
<dbReference type="PANTHER" id="PTHR33449:SF1">
    <property type="entry name" value="NUCLEOID-ASSOCIATED PROTEIN YBAB"/>
    <property type="match status" value="1"/>
</dbReference>
<gene>
    <name evidence="4" type="ORF">DTL3_1278</name>
</gene>
<organism evidence="4 5">
    <name type="scientific">Defluviitoga tunisiensis</name>
    <dbReference type="NCBI Taxonomy" id="1006576"/>
    <lineage>
        <taxon>Bacteria</taxon>
        <taxon>Thermotogati</taxon>
        <taxon>Thermotogota</taxon>
        <taxon>Thermotogae</taxon>
        <taxon>Petrotogales</taxon>
        <taxon>Petrotogaceae</taxon>
        <taxon>Defluviitoga</taxon>
    </lineage>
</organism>
<dbReference type="Proteomes" id="UP000032809">
    <property type="component" value="Chromosome I"/>
</dbReference>
<dbReference type="EMBL" id="LN824141">
    <property type="protein sequence ID" value="CEP78575.1"/>
    <property type="molecule type" value="Genomic_DNA"/>
</dbReference>
<dbReference type="Pfam" id="PF02575">
    <property type="entry name" value="YbaB_DNA_bd"/>
    <property type="match status" value="1"/>
</dbReference>
<dbReference type="GO" id="GO:0003677">
    <property type="term" value="F:DNA binding"/>
    <property type="evidence" value="ECO:0007669"/>
    <property type="project" value="UniProtKB-UniRule"/>
</dbReference>
<evidence type="ECO:0000313" key="5">
    <source>
        <dbReference type="Proteomes" id="UP000032809"/>
    </source>
</evidence>
<dbReference type="STRING" id="1006576.DTL3_1278"/>
<dbReference type="AlphaFoldDB" id="A0A0C7P2L9"/>
<feature type="region of interest" description="Disordered" evidence="3">
    <location>
        <begin position="1"/>
        <end position="20"/>
    </location>
</feature>
<evidence type="ECO:0000313" key="4">
    <source>
        <dbReference type="EMBL" id="CEP78575.1"/>
    </source>
</evidence>
<dbReference type="NCBIfam" id="TIGR00103">
    <property type="entry name" value="DNA_YbaB_EbfC"/>
    <property type="match status" value="1"/>
</dbReference>
<comment type="subunit">
    <text evidence="2">Homodimer.</text>
</comment>
<comment type="function">
    <text evidence="2">Binds to DNA and alters its conformation. May be involved in regulation of gene expression, nucleoid organization and DNA protection.</text>
</comment>
<name>A0A0C7P2L9_DEFTU</name>
<keyword evidence="1 2" id="KW-0238">DNA-binding</keyword>
<protein>
    <recommendedName>
        <fullName evidence="2">Nucleoid-associated protein DTL3_1278</fullName>
    </recommendedName>
</protein>
<dbReference type="RefSeq" id="WP_045087994.1">
    <property type="nucleotide sequence ID" value="NZ_LN824141.1"/>
</dbReference>
<evidence type="ECO:0000256" key="3">
    <source>
        <dbReference type="SAM" id="MobiDB-lite"/>
    </source>
</evidence>
<dbReference type="PANTHER" id="PTHR33449">
    <property type="entry name" value="NUCLEOID-ASSOCIATED PROTEIN YBAB"/>
    <property type="match status" value="1"/>
</dbReference>
<dbReference type="OrthoDB" id="47063at2"/>
<dbReference type="InterPro" id="IPR036894">
    <property type="entry name" value="YbaB-like_sf"/>
</dbReference>
<dbReference type="InterPro" id="IPR004401">
    <property type="entry name" value="YbaB/EbfC"/>
</dbReference>
<accession>A0A0C7P2L9</accession>
<dbReference type="Gene3D" id="3.30.1310.10">
    <property type="entry name" value="Nucleoid-associated protein YbaB-like domain"/>
    <property type="match status" value="1"/>
</dbReference>
<proteinExistence type="inferred from homology"/>
<comment type="subcellular location">
    <subcellularLocation>
        <location evidence="2">Cytoplasm</location>
        <location evidence="2">Nucleoid</location>
    </subcellularLocation>
</comment>
<dbReference type="GO" id="GO:0043590">
    <property type="term" value="C:bacterial nucleoid"/>
    <property type="evidence" value="ECO:0007669"/>
    <property type="project" value="UniProtKB-UniRule"/>
</dbReference>
<dbReference type="HOGENOM" id="CLU_140930_1_0_0"/>
<evidence type="ECO:0000256" key="2">
    <source>
        <dbReference type="HAMAP-Rule" id="MF_00274"/>
    </source>
</evidence>